<reference evidence="2 3" key="1">
    <citation type="submission" date="2023-07" db="EMBL/GenBank/DDBJ databases">
        <title>Sorghum-associated microbial communities from plants grown in Nebraska, USA.</title>
        <authorList>
            <person name="Schachtman D."/>
        </authorList>
    </citation>
    <scope>NUCLEOTIDE SEQUENCE [LARGE SCALE GENOMIC DNA]</scope>
    <source>
        <strain evidence="2 3">BE240</strain>
    </source>
</reference>
<evidence type="ECO:0000256" key="1">
    <source>
        <dbReference type="SAM" id="MobiDB-lite"/>
    </source>
</evidence>
<keyword evidence="3" id="KW-1185">Reference proteome</keyword>
<accession>A0ABU1VH37</accession>
<sequence>MQPEPDVLQLAEALERAYRLALAVEALAPRGGDDGEDPSITRVANELLGVLDQARASMLRPGHGRQDPSASYSQRPTLPPRP</sequence>
<feature type="region of interest" description="Disordered" evidence="1">
    <location>
        <begin position="55"/>
        <end position="82"/>
    </location>
</feature>
<protein>
    <submittedName>
        <fullName evidence="2">Uncharacterized protein</fullName>
    </submittedName>
</protein>
<dbReference type="EMBL" id="JAVDWE010000016">
    <property type="protein sequence ID" value="MDR7096790.1"/>
    <property type="molecule type" value="Genomic_DNA"/>
</dbReference>
<proteinExistence type="predicted"/>
<evidence type="ECO:0000313" key="2">
    <source>
        <dbReference type="EMBL" id="MDR7096790.1"/>
    </source>
</evidence>
<organism evidence="2 3">
    <name type="scientific">Hydrogenophaga laconesensis</name>
    <dbReference type="NCBI Taxonomy" id="1805971"/>
    <lineage>
        <taxon>Bacteria</taxon>
        <taxon>Pseudomonadati</taxon>
        <taxon>Pseudomonadota</taxon>
        <taxon>Betaproteobacteria</taxon>
        <taxon>Burkholderiales</taxon>
        <taxon>Comamonadaceae</taxon>
        <taxon>Hydrogenophaga</taxon>
    </lineage>
</organism>
<gene>
    <name evidence="2" type="ORF">J2X09_004547</name>
</gene>
<dbReference type="RefSeq" id="WP_204734446.1">
    <property type="nucleotide sequence ID" value="NZ_JAVDWE010000016.1"/>
</dbReference>
<name>A0ABU1VH37_9BURK</name>
<comment type="caution">
    <text evidence="2">The sequence shown here is derived from an EMBL/GenBank/DDBJ whole genome shotgun (WGS) entry which is preliminary data.</text>
</comment>
<evidence type="ECO:0000313" key="3">
    <source>
        <dbReference type="Proteomes" id="UP001265550"/>
    </source>
</evidence>
<dbReference type="Proteomes" id="UP001265550">
    <property type="component" value="Unassembled WGS sequence"/>
</dbReference>